<feature type="transmembrane region" description="Helical" evidence="10">
    <location>
        <begin position="136"/>
        <end position="154"/>
    </location>
</feature>
<feature type="transmembrane region" description="Helical" evidence="10">
    <location>
        <begin position="192"/>
        <end position="221"/>
    </location>
</feature>
<dbReference type="AlphaFoldDB" id="A0A1T0CGN4"/>
<evidence type="ECO:0000256" key="3">
    <source>
        <dbReference type="ARBA" id="ARBA00022449"/>
    </source>
</evidence>
<feature type="transmembrane region" description="Helical" evidence="10">
    <location>
        <begin position="292"/>
        <end position="312"/>
    </location>
</feature>
<feature type="transmembrane region" description="Helical" evidence="10">
    <location>
        <begin position="425"/>
        <end position="443"/>
    </location>
</feature>
<feature type="transmembrane region" description="Helical" evidence="10">
    <location>
        <begin position="61"/>
        <end position="80"/>
    </location>
</feature>
<sequence length="458" mass="49783">MALFTRLTITQFTQHSRRLWLLVIPILITQLCQAALGVTDAIMAGRVSALDLAAVSIGSGIWLPIFLLATGILIATTPLIGEMVGRDEHHHVPFITQQSLWAAMLIGVMGMGLVNVAPLLLPLMGVPDNIQPLATTYLHGVSFGFPALAAYAVLRSYCEALGRPEPVTIISIIGLMANVPLNYWFIHGGLGIPALGGAGCGVASALVLWIDVMALATYLFFSSHHVFKQTRFFYGFTRPNRNQIRKLLKLGIPIGISIFFEASLFSLASLVISPLGELAVAAHQVALSVSSQLFMIPMSIAMALTIMVSNRYGEGNVMTMREVIMTGLCWATAIAFVCMLGVLMFRLSLAKIFTDDMAVQQTAITLLLFAAAYQIIDAWQVNIAGILRGMQDTAIPMWLTMFCYWLVALPLGIYLVRFTDMGAKGFWLALVMGLSLAAVLLSMRLNQQLQRGLSQSVS</sequence>
<accession>A0A1T0CGN4</accession>
<reference evidence="11 12" key="1">
    <citation type="submission" date="2017-02" db="EMBL/GenBank/DDBJ databases">
        <title>Draft genome sequence of Moraxella lincolnii CCUG 9405T type strain.</title>
        <authorList>
            <person name="Salva-Serra F."/>
            <person name="Engstrom-Jakobsson H."/>
            <person name="Thorell K."/>
            <person name="Jaen-Luchoro D."/>
            <person name="Gonzales-Siles L."/>
            <person name="Karlsson R."/>
            <person name="Yazdan S."/>
            <person name="Boulund F."/>
            <person name="Johnning A."/>
            <person name="Engstrand L."/>
            <person name="Kristiansson E."/>
            <person name="Moore E."/>
        </authorList>
    </citation>
    <scope>NUCLEOTIDE SEQUENCE [LARGE SCALE GENOMIC DNA]</scope>
    <source>
        <strain evidence="11 12">CCUG 9405</strain>
    </source>
</reference>
<evidence type="ECO:0000256" key="5">
    <source>
        <dbReference type="ARBA" id="ARBA00022692"/>
    </source>
</evidence>
<dbReference type="EMBL" id="MUYT01000004">
    <property type="protein sequence ID" value="OOS21527.1"/>
    <property type="molecule type" value="Genomic_DNA"/>
</dbReference>
<evidence type="ECO:0000256" key="2">
    <source>
        <dbReference type="ARBA" id="ARBA00022448"/>
    </source>
</evidence>
<gene>
    <name evidence="11" type="ORF">B0682_02220</name>
</gene>
<feature type="transmembrane region" description="Helical" evidence="10">
    <location>
        <begin position="100"/>
        <end position="124"/>
    </location>
</feature>
<feature type="transmembrane region" description="Helical" evidence="10">
    <location>
        <begin position="166"/>
        <end position="186"/>
    </location>
</feature>
<dbReference type="STRING" id="90241.B0682_02220"/>
<dbReference type="PANTHER" id="PTHR43298">
    <property type="entry name" value="MULTIDRUG RESISTANCE PROTEIN NORM-RELATED"/>
    <property type="match status" value="1"/>
</dbReference>
<organism evidence="11 12">
    <name type="scientific">Lwoffella lincolnii</name>
    <dbReference type="NCBI Taxonomy" id="90241"/>
    <lineage>
        <taxon>Bacteria</taxon>
        <taxon>Pseudomonadati</taxon>
        <taxon>Pseudomonadota</taxon>
        <taxon>Gammaproteobacteria</taxon>
        <taxon>Moraxellales</taxon>
        <taxon>Moraxellaceae</taxon>
        <taxon>Lwoffella</taxon>
    </lineage>
</organism>
<keyword evidence="5 10" id="KW-0812">Transmembrane</keyword>
<evidence type="ECO:0000256" key="9">
    <source>
        <dbReference type="ARBA" id="ARBA00031636"/>
    </source>
</evidence>
<dbReference type="Proteomes" id="UP000191094">
    <property type="component" value="Unassembled WGS sequence"/>
</dbReference>
<dbReference type="PIRSF" id="PIRSF006603">
    <property type="entry name" value="DinF"/>
    <property type="match status" value="1"/>
</dbReference>
<dbReference type="InterPro" id="IPR048279">
    <property type="entry name" value="MdtK-like"/>
</dbReference>
<evidence type="ECO:0000256" key="1">
    <source>
        <dbReference type="ARBA" id="ARBA00004429"/>
    </source>
</evidence>
<dbReference type="InterPro" id="IPR050222">
    <property type="entry name" value="MATE_MdtK"/>
</dbReference>
<evidence type="ECO:0000313" key="12">
    <source>
        <dbReference type="Proteomes" id="UP000191094"/>
    </source>
</evidence>
<name>A0A1T0CGN4_9GAMM</name>
<evidence type="ECO:0000256" key="10">
    <source>
        <dbReference type="SAM" id="Phobius"/>
    </source>
</evidence>
<keyword evidence="4" id="KW-1003">Cell membrane</keyword>
<comment type="subcellular location">
    <subcellularLocation>
        <location evidence="1">Cell inner membrane</location>
        <topology evidence="1">Multi-pass membrane protein</topology>
    </subcellularLocation>
</comment>
<keyword evidence="12" id="KW-1185">Reference proteome</keyword>
<dbReference type="Pfam" id="PF01554">
    <property type="entry name" value="MatE"/>
    <property type="match status" value="2"/>
</dbReference>
<dbReference type="InterPro" id="IPR002528">
    <property type="entry name" value="MATE_fam"/>
</dbReference>
<dbReference type="GO" id="GO:0005886">
    <property type="term" value="C:plasma membrane"/>
    <property type="evidence" value="ECO:0007669"/>
    <property type="project" value="UniProtKB-SubCell"/>
</dbReference>
<protein>
    <recommendedName>
        <fullName evidence="9">Multidrug-efflux transporter</fullName>
    </recommendedName>
</protein>
<keyword evidence="8 10" id="KW-0472">Membrane</keyword>
<evidence type="ECO:0000256" key="4">
    <source>
        <dbReference type="ARBA" id="ARBA00022475"/>
    </source>
</evidence>
<dbReference type="CDD" id="cd13131">
    <property type="entry name" value="MATE_NorM_like"/>
    <property type="match status" value="1"/>
</dbReference>
<evidence type="ECO:0000313" key="11">
    <source>
        <dbReference type="EMBL" id="OOS21527.1"/>
    </source>
</evidence>
<proteinExistence type="predicted"/>
<keyword evidence="2" id="KW-0813">Transport</keyword>
<evidence type="ECO:0000256" key="7">
    <source>
        <dbReference type="ARBA" id="ARBA00023065"/>
    </source>
</evidence>
<keyword evidence="7" id="KW-0406">Ion transport</keyword>
<comment type="caution">
    <text evidence="11">The sequence shown here is derived from an EMBL/GenBank/DDBJ whole genome shotgun (WGS) entry which is preliminary data.</text>
</comment>
<dbReference type="GO" id="GO:0006811">
    <property type="term" value="P:monoatomic ion transport"/>
    <property type="evidence" value="ECO:0007669"/>
    <property type="project" value="UniProtKB-KW"/>
</dbReference>
<feature type="transmembrane region" description="Helical" evidence="10">
    <location>
        <begin position="357"/>
        <end position="376"/>
    </location>
</feature>
<feature type="transmembrane region" description="Helical" evidence="10">
    <location>
        <begin position="324"/>
        <end position="345"/>
    </location>
</feature>
<dbReference type="RefSeq" id="WP_078306487.1">
    <property type="nucleotide sequence ID" value="NZ_CP147511.1"/>
</dbReference>
<feature type="transmembrane region" description="Helical" evidence="10">
    <location>
        <begin position="247"/>
        <end position="272"/>
    </location>
</feature>
<keyword evidence="6 10" id="KW-1133">Transmembrane helix</keyword>
<feature type="transmembrane region" description="Helical" evidence="10">
    <location>
        <begin position="397"/>
        <end position="419"/>
    </location>
</feature>
<dbReference type="PANTHER" id="PTHR43298:SF2">
    <property type="entry name" value="FMN_FAD EXPORTER YEEO-RELATED"/>
    <property type="match status" value="1"/>
</dbReference>
<keyword evidence="3" id="KW-0050">Antiport</keyword>
<dbReference type="OrthoDB" id="9780160at2"/>
<evidence type="ECO:0000256" key="8">
    <source>
        <dbReference type="ARBA" id="ARBA00023136"/>
    </source>
</evidence>
<dbReference type="GO" id="GO:0042910">
    <property type="term" value="F:xenobiotic transmembrane transporter activity"/>
    <property type="evidence" value="ECO:0007669"/>
    <property type="project" value="InterPro"/>
</dbReference>
<dbReference type="NCBIfam" id="TIGR00797">
    <property type="entry name" value="matE"/>
    <property type="match status" value="1"/>
</dbReference>
<dbReference type="GO" id="GO:0015297">
    <property type="term" value="F:antiporter activity"/>
    <property type="evidence" value="ECO:0007669"/>
    <property type="project" value="UniProtKB-KW"/>
</dbReference>
<evidence type="ECO:0000256" key="6">
    <source>
        <dbReference type="ARBA" id="ARBA00022989"/>
    </source>
</evidence>